<dbReference type="STRING" id="1798377.A2872_04025"/>
<dbReference type="Pfam" id="PF02163">
    <property type="entry name" value="Peptidase_M50"/>
    <property type="match status" value="1"/>
</dbReference>
<evidence type="ECO:0000256" key="8">
    <source>
        <dbReference type="ARBA" id="ARBA00022801"/>
    </source>
</evidence>
<dbReference type="Proteomes" id="UP000178681">
    <property type="component" value="Unassembled WGS sequence"/>
</dbReference>
<evidence type="ECO:0000256" key="9">
    <source>
        <dbReference type="ARBA" id="ARBA00022833"/>
    </source>
</evidence>
<name>A0A1F5Z3Y4_9BACT</name>
<protein>
    <recommendedName>
        <fullName evidence="14">Peptidase M50 domain-containing protein</fullName>
    </recommendedName>
</protein>
<comment type="caution">
    <text evidence="15">The sequence shown here is derived from an EMBL/GenBank/DDBJ whole genome shotgun (WGS) entry which is preliminary data.</text>
</comment>
<evidence type="ECO:0000256" key="11">
    <source>
        <dbReference type="ARBA" id="ARBA00023049"/>
    </source>
</evidence>
<keyword evidence="7" id="KW-0479">Metal-binding</keyword>
<reference evidence="15 16" key="1">
    <citation type="journal article" date="2016" name="Nat. Commun.">
        <title>Thousands of microbial genomes shed light on interconnected biogeochemical processes in an aquifer system.</title>
        <authorList>
            <person name="Anantharaman K."/>
            <person name="Brown C.T."/>
            <person name="Hug L.A."/>
            <person name="Sharon I."/>
            <person name="Castelle C.J."/>
            <person name="Probst A.J."/>
            <person name="Thomas B.C."/>
            <person name="Singh A."/>
            <person name="Wilkins M.J."/>
            <person name="Karaoz U."/>
            <person name="Brodie E.L."/>
            <person name="Williams K.H."/>
            <person name="Hubbard S.S."/>
            <person name="Banfield J.F."/>
        </authorList>
    </citation>
    <scope>NUCLEOTIDE SEQUENCE [LARGE SCALE GENOMIC DNA]</scope>
</reference>
<keyword evidence="9" id="KW-0862">Zinc</keyword>
<keyword evidence="12 13" id="KW-0472">Membrane</keyword>
<dbReference type="GO" id="GO:0008237">
    <property type="term" value="F:metallopeptidase activity"/>
    <property type="evidence" value="ECO:0007669"/>
    <property type="project" value="UniProtKB-KW"/>
</dbReference>
<comment type="cofactor">
    <cofactor evidence="1">
        <name>Zn(2+)</name>
        <dbReference type="ChEBI" id="CHEBI:29105"/>
    </cofactor>
</comment>
<dbReference type="GO" id="GO:0005886">
    <property type="term" value="C:plasma membrane"/>
    <property type="evidence" value="ECO:0007669"/>
    <property type="project" value="UniProtKB-SubCell"/>
</dbReference>
<organism evidence="15 16">
    <name type="scientific">Candidatus Gottesmanbacteria bacterium RIFCSPHIGHO2_01_FULL_42_12</name>
    <dbReference type="NCBI Taxonomy" id="1798377"/>
    <lineage>
        <taxon>Bacteria</taxon>
        <taxon>Candidatus Gottesmaniibacteriota</taxon>
    </lineage>
</organism>
<dbReference type="PANTHER" id="PTHR35864:SF1">
    <property type="entry name" value="ZINC METALLOPROTEASE YWHC-RELATED"/>
    <property type="match status" value="1"/>
</dbReference>
<feature type="transmembrane region" description="Helical" evidence="13">
    <location>
        <begin position="6"/>
        <end position="28"/>
    </location>
</feature>
<dbReference type="InterPro" id="IPR008915">
    <property type="entry name" value="Peptidase_M50"/>
</dbReference>
<evidence type="ECO:0000259" key="14">
    <source>
        <dbReference type="Pfam" id="PF02163"/>
    </source>
</evidence>
<accession>A0A1F5Z3Y4</accession>
<dbReference type="InterPro" id="IPR052348">
    <property type="entry name" value="Metallopeptidase_M50B"/>
</dbReference>
<comment type="similarity">
    <text evidence="3">Belongs to the peptidase M50B family.</text>
</comment>
<evidence type="ECO:0000256" key="10">
    <source>
        <dbReference type="ARBA" id="ARBA00022989"/>
    </source>
</evidence>
<dbReference type="AlphaFoldDB" id="A0A1F5Z3Y4"/>
<keyword evidence="4" id="KW-1003">Cell membrane</keyword>
<dbReference type="InterPro" id="IPR044537">
    <property type="entry name" value="Rip2-like"/>
</dbReference>
<feature type="transmembrane region" description="Helical" evidence="13">
    <location>
        <begin position="166"/>
        <end position="190"/>
    </location>
</feature>
<evidence type="ECO:0000256" key="12">
    <source>
        <dbReference type="ARBA" id="ARBA00023136"/>
    </source>
</evidence>
<dbReference type="PANTHER" id="PTHR35864">
    <property type="entry name" value="ZINC METALLOPROTEASE MJ0611-RELATED"/>
    <property type="match status" value="1"/>
</dbReference>
<evidence type="ECO:0000256" key="2">
    <source>
        <dbReference type="ARBA" id="ARBA00004651"/>
    </source>
</evidence>
<dbReference type="GO" id="GO:0006508">
    <property type="term" value="P:proteolysis"/>
    <property type="evidence" value="ECO:0007669"/>
    <property type="project" value="UniProtKB-KW"/>
</dbReference>
<feature type="transmembrane region" description="Helical" evidence="13">
    <location>
        <begin position="49"/>
        <end position="69"/>
    </location>
</feature>
<keyword evidence="6 13" id="KW-0812">Transmembrane</keyword>
<keyword evidence="8" id="KW-0378">Hydrolase</keyword>
<evidence type="ECO:0000313" key="15">
    <source>
        <dbReference type="EMBL" id="OGG07168.1"/>
    </source>
</evidence>
<evidence type="ECO:0000256" key="4">
    <source>
        <dbReference type="ARBA" id="ARBA00022475"/>
    </source>
</evidence>
<sequence length="195" mass="21401">MFVIELAILIYSVVLHEVAHGYVAERLGDPTARAQRRLTLNPLPHIDPIYTIILPLILLVSGAGIIFGAAKPVPVDPFNFRDPKKDTAIVSLAGPLTNILIAGAFSILYRLYPVDVFITAIQLNIGLAVFNLIPIPPLDGSKILAGVLSDNIAEAMYRLQNYGLTLIFFILFFIPGLIQIFTGPLTRILYKLLLP</sequence>
<comment type="subcellular location">
    <subcellularLocation>
        <location evidence="2">Cell membrane</location>
        <topology evidence="2">Multi-pass membrane protein</topology>
    </subcellularLocation>
</comment>
<evidence type="ECO:0000313" key="16">
    <source>
        <dbReference type="Proteomes" id="UP000178681"/>
    </source>
</evidence>
<keyword evidence="11" id="KW-0482">Metalloprotease</keyword>
<dbReference type="EMBL" id="MFJG01000013">
    <property type="protein sequence ID" value="OGG07168.1"/>
    <property type="molecule type" value="Genomic_DNA"/>
</dbReference>
<evidence type="ECO:0000256" key="5">
    <source>
        <dbReference type="ARBA" id="ARBA00022670"/>
    </source>
</evidence>
<proteinExistence type="inferred from homology"/>
<keyword evidence="10 13" id="KW-1133">Transmembrane helix</keyword>
<dbReference type="GO" id="GO:0046872">
    <property type="term" value="F:metal ion binding"/>
    <property type="evidence" value="ECO:0007669"/>
    <property type="project" value="UniProtKB-KW"/>
</dbReference>
<evidence type="ECO:0000256" key="1">
    <source>
        <dbReference type="ARBA" id="ARBA00001947"/>
    </source>
</evidence>
<evidence type="ECO:0000256" key="3">
    <source>
        <dbReference type="ARBA" id="ARBA00007931"/>
    </source>
</evidence>
<evidence type="ECO:0000256" key="7">
    <source>
        <dbReference type="ARBA" id="ARBA00022723"/>
    </source>
</evidence>
<keyword evidence="5" id="KW-0645">Protease</keyword>
<evidence type="ECO:0000256" key="13">
    <source>
        <dbReference type="SAM" id="Phobius"/>
    </source>
</evidence>
<feature type="transmembrane region" description="Helical" evidence="13">
    <location>
        <begin position="116"/>
        <end position="135"/>
    </location>
</feature>
<feature type="domain" description="Peptidase M50" evidence="14">
    <location>
        <begin position="116"/>
        <end position="171"/>
    </location>
</feature>
<feature type="transmembrane region" description="Helical" evidence="13">
    <location>
        <begin position="89"/>
        <end position="109"/>
    </location>
</feature>
<evidence type="ECO:0000256" key="6">
    <source>
        <dbReference type="ARBA" id="ARBA00022692"/>
    </source>
</evidence>
<dbReference type="CDD" id="cd06158">
    <property type="entry name" value="S2P-M50_like_1"/>
    <property type="match status" value="1"/>
</dbReference>
<gene>
    <name evidence="15" type="ORF">A2872_04025</name>
</gene>